<comment type="subcellular location">
    <subcellularLocation>
        <location evidence="1">Cell membrane</location>
        <topology evidence="1">Multi-pass membrane protein</topology>
    </subcellularLocation>
</comment>
<keyword evidence="5 6" id="KW-0472">Membrane</keyword>
<organism evidence="8 9">
    <name type="scientific">Herminiimonas aquatilis</name>
    <dbReference type="NCBI Taxonomy" id="345342"/>
    <lineage>
        <taxon>Bacteria</taxon>
        <taxon>Pseudomonadati</taxon>
        <taxon>Pseudomonadota</taxon>
        <taxon>Betaproteobacteria</taxon>
        <taxon>Burkholderiales</taxon>
        <taxon>Oxalobacteraceae</taxon>
        <taxon>Herminiimonas</taxon>
    </lineage>
</organism>
<keyword evidence="2" id="KW-1003">Cell membrane</keyword>
<evidence type="ECO:0000256" key="1">
    <source>
        <dbReference type="ARBA" id="ARBA00004651"/>
    </source>
</evidence>
<feature type="transmembrane region" description="Helical" evidence="6">
    <location>
        <begin position="52"/>
        <end position="69"/>
    </location>
</feature>
<evidence type="ECO:0000256" key="4">
    <source>
        <dbReference type="ARBA" id="ARBA00022989"/>
    </source>
</evidence>
<evidence type="ECO:0000313" key="9">
    <source>
        <dbReference type="Proteomes" id="UP001596379"/>
    </source>
</evidence>
<protein>
    <submittedName>
        <fullName evidence="8">RDD family protein</fullName>
    </submittedName>
</protein>
<evidence type="ECO:0000256" key="5">
    <source>
        <dbReference type="ARBA" id="ARBA00023136"/>
    </source>
</evidence>
<name>A0ABW2J7J9_9BURK</name>
<keyword evidence="3 6" id="KW-0812">Transmembrane</keyword>
<evidence type="ECO:0000313" key="8">
    <source>
        <dbReference type="EMBL" id="MFC7299317.1"/>
    </source>
</evidence>
<accession>A0ABW2J7J9</accession>
<feature type="domain" description="RDD" evidence="7">
    <location>
        <begin position="9"/>
        <end position="155"/>
    </location>
</feature>
<feature type="transmembrane region" description="Helical" evidence="6">
    <location>
        <begin position="98"/>
        <end position="116"/>
    </location>
</feature>
<evidence type="ECO:0000256" key="6">
    <source>
        <dbReference type="SAM" id="Phobius"/>
    </source>
</evidence>
<keyword evidence="9" id="KW-1185">Reference proteome</keyword>
<keyword evidence="4 6" id="KW-1133">Transmembrane helix</keyword>
<evidence type="ECO:0000256" key="2">
    <source>
        <dbReference type="ARBA" id="ARBA00022475"/>
    </source>
</evidence>
<dbReference type="Proteomes" id="UP001596379">
    <property type="component" value="Unassembled WGS sequence"/>
</dbReference>
<reference evidence="9" key="1">
    <citation type="journal article" date="2019" name="Int. J. Syst. Evol. Microbiol.">
        <title>The Global Catalogue of Microorganisms (GCM) 10K type strain sequencing project: providing services to taxonomists for standard genome sequencing and annotation.</title>
        <authorList>
            <consortium name="The Broad Institute Genomics Platform"/>
            <consortium name="The Broad Institute Genome Sequencing Center for Infectious Disease"/>
            <person name="Wu L."/>
            <person name="Ma J."/>
        </authorList>
    </citation>
    <scope>NUCLEOTIDE SEQUENCE [LARGE SCALE GENOMIC DNA]</scope>
    <source>
        <strain evidence="9">CCUG 36956</strain>
    </source>
</reference>
<comment type="caution">
    <text evidence="8">The sequence shown here is derived from an EMBL/GenBank/DDBJ whole genome shotgun (WGS) entry which is preliminary data.</text>
</comment>
<gene>
    <name evidence="8" type="ORF">ACFQO0_12805</name>
</gene>
<dbReference type="PANTHER" id="PTHR36115:SF10">
    <property type="entry name" value="RDD DOMAIN-CONTAINING PROTEIN"/>
    <property type="match status" value="1"/>
</dbReference>
<sequence length="166" mass="19322">MQFDTSDTPTIKRRLTTMLYEGVLLFGVVAIAGLLFSPIFQQRHALYLRHAFQYWLFFVIGVYFIWFWVHSGQTLPMKTWRIRLVTLEGESVPFKRALARYFLSWLWFLPGLAIAWALEAKAWTAVAIVFANMIAWALTARIHASRQFLHDRIAGTKLIEISKAKQ</sequence>
<feature type="transmembrane region" description="Helical" evidence="6">
    <location>
        <begin position="122"/>
        <end position="142"/>
    </location>
</feature>
<proteinExistence type="predicted"/>
<dbReference type="InterPro" id="IPR051791">
    <property type="entry name" value="Pra-immunoreactive"/>
</dbReference>
<dbReference type="PANTHER" id="PTHR36115">
    <property type="entry name" value="PROLINE-RICH ANTIGEN HOMOLOG-RELATED"/>
    <property type="match status" value="1"/>
</dbReference>
<dbReference type="EMBL" id="JBHTCC010000003">
    <property type="protein sequence ID" value="MFC7299317.1"/>
    <property type="molecule type" value="Genomic_DNA"/>
</dbReference>
<dbReference type="RefSeq" id="WP_382235231.1">
    <property type="nucleotide sequence ID" value="NZ_JBHTCC010000003.1"/>
</dbReference>
<dbReference type="Pfam" id="PF06271">
    <property type="entry name" value="RDD"/>
    <property type="match status" value="1"/>
</dbReference>
<feature type="transmembrane region" description="Helical" evidence="6">
    <location>
        <begin position="18"/>
        <end position="40"/>
    </location>
</feature>
<dbReference type="InterPro" id="IPR010432">
    <property type="entry name" value="RDD"/>
</dbReference>
<evidence type="ECO:0000256" key="3">
    <source>
        <dbReference type="ARBA" id="ARBA00022692"/>
    </source>
</evidence>
<evidence type="ECO:0000259" key="7">
    <source>
        <dbReference type="Pfam" id="PF06271"/>
    </source>
</evidence>